<feature type="domain" description="Protein kinase" evidence="2">
    <location>
        <begin position="100"/>
        <end position="383"/>
    </location>
</feature>
<dbReference type="InterPro" id="IPR052451">
    <property type="entry name" value="Ser/Thr_kinase-like"/>
</dbReference>
<dbReference type="KEGG" id="cmax:111483478"/>
<dbReference type="GO" id="GO:0005524">
    <property type="term" value="F:ATP binding"/>
    <property type="evidence" value="ECO:0007669"/>
    <property type="project" value="InterPro"/>
</dbReference>
<dbReference type="InterPro" id="IPR000719">
    <property type="entry name" value="Prot_kinase_dom"/>
</dbReference>
<dbReference type="RefSeq" id="XP_022985481.1">
    <property type="nucleotide sequence ID" value="XM_023129713.1"/>
</dbReference>
<reference evidence="4" key="1">
    <citation type="submission" date="2025-08" db="UniProtKB">
        <authorList>
            <consortium name="RefSeq"/>
        </authorList>
    </citation>
    <scope>IDENTIFICATION</scope>
    <source>
        <tissue evidence="4">Young leaves</tissue>
    </source>
</reference>
<name>A0A6J1J8A3_CUCMA</name>
<evidence type="ECO:0000256" key="1">
    <source>
        <dbReference type="SAM" id="Phobius"/>
    </source>
</evidence>
<dbReference type="InterPro" id="IPR001245">
    <property type="entry name" value="Ser-Thr/Tyr_kinase_cat_dom"/>
</dbReference>
<dbReference type="GeneID" id="111483478"/>
<protein>
    <submittedName>
        <fullName evidence="4">Kinase-like protein TMKL1</fullName>
    </submittedName>
</protein>
<proteinExistence type="predicted"/>
<gene>
    <name evidence="4" type="primary">LOC111483478</name>
</gene>
<sequence length="384" mass="42813">MLFSFPKPSNSSLLVSKLPRTTVFHPNKMTQFLNLALGVVFVLGLAVVLLIFLNRRGKGKNGDGFNDLERNQQSVKGAEEREDLLTFQGGQDLTILDILEAPGEVIGKANHGTLYKAYLQGSSTVRLLRFLRPVCTAGHDDFVSEIEFLGSIRHPNLVPLLGFYSGPRTEKLLIHPFYRRGNLAQFIRDGNGDSHRWGVINKISVGIAKGLDHLHTGLQKPTIHGNLQSKNILLDRNYEPYVSDFGLHLLLNSSSAQEVLEGLAANGYKAPEVIKMKDATEETDVYSYGVILLELLSGKEPVNEKPAFDEDFYLPNFMRNAVLGHRIADLFHPEILLYSSIDGNNVTEEKILKFFQLAMACCSPSPALRPSMKQVLQKLNEIRT</sequence>
<dbReference type="Pfam" id="PF07714">
    <property type="entry name" value="PK_Tyr_Ser-Thr"/>
    <property type="match status" value="1"/>
</dbReference>
<evidence type="ECO:0000313" key="3">
    <source>
        <dbReference type="Proteomes" id="UP000504608"/>
    </source>
</evidence>
<dbReference type="InterPro" id="IPR011009">
    <property type="entry name" value="Kinase-like_dom_sf"/>
</dbReference>
<dbReference type="Gene3D" id="3.30.200.20">
    <property type="entry name" value="Phosphorylase Kinase, domain 1"/>
    <property type="match status" value="1"/>
</dbReference>
<dbReference type="Proteomes" id="UP000504608">
    <property type="component" value="Unplaced"/>
</dbReference>
<dbReference type="PANTHER" id="PTHR48008:SF13">
    <property type="entry name" value="PROTEIN KINASE SUPERFAMILY PROTEIN"/>
    <property type="match status" value="1"/>
</dbReference>
<organism evidence="3 4">
    <name type="scientific">Cucurbita maxima</name>
    <name type="common">Pumpkin</name>
    <name type="synonym">Winter squash</name>
    <dbReference type="NCBI Taxonomy" id="3661"/>
    <lineage>
        <taxon>Eukaryota</taxon>
        <taxon>Viridiplantae</taxon>
        <taxon>Streptophyta</taxon>
        <taxon>Embryophyta</taxon>
        <taxon>Tracheophyta</taxon>
        <taxon>Spermatophyta</taxon>
        <taxon>Magnoliopsida</taxon>
        <taxon>eudicotyledons</taxon>
        <taxon>Gunneridae</taxon>
        <taxon>Pentapetalae</taxon>
        <taxon>rosids</taxon>
        <taxon>fabids</taxon>
        <taxon>Cucurbitales</taxon>
        <taxon>Cucurbitaceae</taxon>
        <taxon>Cucurbiteae</taxon>
        <taxon>Cucurbita</taxon>
    </lineage>
</organism>
<keyword evidence="1" id="KW-1133">Transmembrane helix</keyword>
<dbReference type="PANTHER" id="PTHR48008">
    <property type="entry name" value="LEUCINE-RICH REPEAT RECEPTOR-LIKE PROTEIN KINASE IMK3-RELATED"/>
    <property type="match status" value="1"/>
</dbReference>
<dbReference type="AlphaFoldDB" id="A0A6J1J8A3"/>
<feature type="transmembrane region" description="Helical" evidence="1">
    <location>
        <begin position="32"/>
        <end position="53"/>
    </location>
</feature>
<dbReference type="GO" id="GO:0004672">
    <property type="term" value="F:protein kinase activity"/>
    <property type="evidence" value="ECO:0007669"/>
    <property type="project" value="InterPro"/>
</dbReference>
<keyword evidence="1" id="KW-0472">Membrane</keyword>
<accession>A0A6J1J8A3</accession>
<dbReference type="Gene3D" id="1.10.510.10">
    <property type="entry name" value="Transferase(Phosphotransferase) domain 1"/>
    <property type="match status" value="1"/>
</dbReference>
<dbReference type="SUPFAM" id="SSF56112">
    <property type="entry name" value="Protein kinase-like (PK-like)"/>
    <property type="match status" value="1"/>
</dbReference>
<dbReference type="PROSITE" id="PS50011">
    <property type="entry name" value="PROTEIN_KINASE_DOM"/>
    <property type="match status" value="1"/>
</dbReference>
<keyword evidence="3" id="KW-1185">Reference proteome</keyword>
<keyword evidence="1" id="KW-0812">Transmembrane</keyword>
<evidence type="ECO:0000259" key="2">
    <source>
        <dbReference type="PROSITE" id="PS50011"/>
    </source>
</evidence>
<dbReference type="OrthoDB" id="4062651at2759"/>
<evidence type="ECO:0000313" key="4">
    <source>
        <dbReference type="RefSeq" id="XP_022985481.1"/>
    </source>
</evidence>